<accession>E0XW63</accession>
<protein>
    <submittedName>
        <fullName evidence="1">Uncharacterized protein</fullName>
    </submittedName>
</protein>
<name>E0XW63_9BACT</name>
<evidence type="ECO:0000313" key="1">
    <source>
        <dbReference type="EMBL" id="ADI18654.1"/>
    </source>
</evidence>
<dbReference type="AlphaFoldDB" id="E0XW63"/>
<dbReference type="EMBL" id="GU474896">
    <property type="protein sequence ID" value="ADI18654.1"/>
    <property type="molecule type" value="Genomic_DNA"/>
</dbReference>
<proteinExistence type="predicted"/>
<sequence length="45" mass="5156">MSPVILSAQNRLTSELLRFLSRMAASKPTSWLSRRFQILSHLAQI</sequence>
<organism evidence="1">
    <name type="scientific">uncultured Acidobacteria bacterium HF4000_26D02</name>
    <dbReference type="NCBI Taxonomy" id="710731"/>
    <lineage>
        <taxon>Bacteria</taxon>
        <taxon>Pseudomonadati</taxon>
        <taxon>Acidobacteriota</taxon>
        <taxon>environmental samples</taxon>
    </lineage>
</organism>
<reference evidence="1" key="1">
    <citation type="journal article" date="2011" name="Environ. Microbiol.">
        <title>Time-series analyses of Monterey Bay coastal microbial picoplankton using a 'genome proxy' microarray.</title>
        <authorList>
            <person name="Rich V.I."/>
            <person name="Pham V.D."/>
            <person name="Eppley J."/>
            <person name="Shi Y."/>
            <person name="DeLong E.F."/>
        </authorList>
    </citation>
    <scope>NUCLEOTIDE SEQUENCE</scope>
</reference>